<dbReference type="InterPro" id="IPR036388">
    <property type="entry name" value="WH-like_DNA-bd_sf"/>
</dbReference>
<dbReference type="InterPro" id="IPR036390">
    <property type="entry name" value="WH_DNA-bd_sf"/>
</dbReference>
<keyword evidence="8" id="KW-1185">Reference proteome</keyword>
<evidence type="ECO:0000256" key="3">
    <source>
        <dbReference type="ARBA" id="ARBA00023125"/>
    </source>
</evidence>
<dbReference type="Pfam" id="PF00126">
    <property type="entry name" value="HTH_1"/>
    <property type="match status" value="1"/>
</dbReference>
<keyword evidence="3" id="KW-0238">DNA-binding</keyword>
<evidence type="ECO:0000256" key="2">
    <source>
        <dbReference type="ARBA" id="ARBA00023015"/>
    </source>
</evidence>
<dbReference type="PANTHER" id="PTHR30126:SF6">
    <property type="entry name" value="HTH-TYPE TRANSCRIPTIONAL REGULATOR CYSB-RELATED"/>
    <property type="match status" value="1"/>
</dbReference>
<proteinExistence type="inferred from homology"/>
<feature type="domain" description="HTH lysR-type" evidence="6">
    <location>
        <begin position="1"/>
        <end position="59"/>
    </location>
</feature>
<dbReference type="Gene3D" id="1.10.10.10">
    <property type="entry name" value="Winged helix-like DNA-binding domain superfamily/Winged helix DNA-binding domain"/>
    <property type="match status" value="1"/>
</dbReference>
<protein>
    <submittedName>
        <fullName evidence="7">LysR substrate-binding domain-containing protein</fullName>
    </submittedName>
</protein>
<keyword evidence="5" id="KW-0175">Coiled coil</keyword>
<dbReference type="Pfam" id="PF03466">
    <property type="entry name" value="LysR_substrate"/>
    <property type="match status" value="1"/>
</dbReference>
<name>A0ABY3T4H3_9GAMM</name>
<gene>
    <name evidence="7" type="ORF">L2Y54_06230</name>
</gene>
<evidence type="ECO:0000256" key="1">
    <source>
        <dbReference type="ARBA" id="ARBA00009437"/>
    </source>
</evidence>
<dbReference type="Gene3D" id="3.40.190.10">
    <property type="entry name" value="Periplasmic binding protein-like II"/>
    <property type="match status" value="2"/>
</dbReference>
<sequence length="301" mass="34332">MKLFQLRLLKTLLNNGMNVSRAADQHYIVQSAVSRQLGLLEEELGMPLFERKGKRLVESTPVCKAIVQELDRIEQSLENIRAVADDYRLQTRGEIRIATTHTQAKYFLPEVMLEFRQRYPDVAIHFLQGTPVELVRMLHDGKADIAVCTEELDKDSSLDSRKCYDWNHGLVLPDGHPLAEGRLTLARIAEHPVLTYIFGFTGRSKIHDTFRNAGLTLDVTFAATDTDVIISYVRLGFGAGIIAKMAYSHIHDDDLVLRDLSQLLPVSTTRVAWLKNKYLKQYVMEMVDLLVEQGESEEWYV</sequence>
<keyword evidence="2" id="KW-0805">Transcription regulation</keyword>
<feature type="coiled-coil region" evidence="5">
    <location>
        <begin position="63"/>
        <end position="90"/>
    </location>
</feature>
<dbReference type="PANTHER" id="PTHR30126">
    <property type="entry name" value="HTH-TYPE TRANSCRIPTIONAL REGULATOR"/>
    <property type="match status" value="1"/>
</dbReference>
<keyword evidence="4" id="KW-0804">Transcription</keyword>
<dbReference type="Proteomes" id="UP001054801">
    <property type="component" value="Chromosome"/>
</dbReference>
<evidence type="ECO:0000313" key="8">
    <source>
        <dbReference type="Proteomes" id="UP001054801"/>
    </source>
</evidence>
<organism evidence="7 8">
    <name type="scientific">Thiothrix winogradskyi</name>
    <dbReference type="NCBI Taxonomy" id="96472"/>
    <lineage>
        <taxon>Bacteria</taxon>
        <taxon>Pseudomonadati</taxon>
        <taxon>Pseudomonadota</taxon>
        <taxon>Gammaproteobacteria</taxon>
        <taxon>Thiotrichales</taxon>
        <taxon>Thiotrichaceae</taxon>
        <taxon>Thiothrix</taxon>
    </lineage>
</organism>
<dbReference type="SUPFAM" id="SSF46785">
    <property type="entry name" value="Winged helix' DNA-binding domain"/>
    <property type="match status" value="1"/>
</dbReference>
<evidence type="ECO:0000256" key="5">
    <source>
        <dbReference type="SAM" id="Coils"/>
    </source>
</evidence>
<evidence type="ECO:0000259" key="6">
    <source>
        <dbReference type="PROSITE" id="PS50931"/>
    </source>
</evidence>
<dbReference type="PROSITE" id="PS50931">
    <property type="entry name" value="HTH_LYSR"/>
    <property type="match status" value="1"/>
</dbReference>
<dbReference type="SUPFAM" id="SSF53850">
    <property type="entry name" value="Periplasmic binding protein-like II"/>
    <property type="match status" value="1"/>
</dbReference>
<evidence type="ECO:0000313" key="7">
    <source>
        <dbReference type="EMBL" id="UJS25635.1"/>
    </source>
</evidence>
<evidence type="ECO:0000256" key="4">
    <source>
        <dbReference type="ARBA" id="ARBA00023163"/>
    </source>
</evidence>
<comment type="similarity">
    <text evidence="1">Belongs to the LysR transcriptional regulatory family.</text>
</comment>
<dbReference type="EMBL" id="CP091244">
    <property type="protein sequence ID" value="UJS25635.1"/>
    <property type="molecule type" value="Genomic_DNA"/>
</dbReference>
<dbReference type="PRINTS" id="PR00039">
    <property type="entry name" value="HTHLYSR"/>
</dbReference>
<dbReference type="InterPro" id="IPR005119">
    <property type="entry name" value="LysR_subst-bd"/>
</dbReference>
<accession>A0ABY3T4H3</accession>
<reference evidence="7" key="1">
    <citation type="journal article" date="2022" name="Microorganisms">
        <title>Two New Species of Filamentous Sulfur Bacteria of the Genus Thiothrix, Thiothrix winogradskyi sp. nov. and 'Candidatus Thiothrix sulfatifontis' sp. nov.</title>
        <authorList>
            <person name="Ravin N.V."/>
            <person name="Rossetti S."/>
            <person name="Beletsky A.V."/>
            <person name="Kadnikov V.V."/>
            <person name="Rudenko T.S."/>
            <person name="Smolyakov D.D."/>
            <person name="Moskvitina M.I."/>
            <person name="Gureeva M.V."/>
            <person name="Mardanov A.V."/>
            <person name="Grabovich M.Y."/>
        </authorList>
    </citation>
    <scope>NUCLEOTIDE SEQUENCE</scope>
    <source>
        <strain evidence="7">CT3</strain>
    </source>
</reference>
<dbReference type="RefSeq" id="WP_236500936.1">
    <property type="nucleotide sequence ID" value="NZ_CP091244.1"/>
</dbReference>
<dbReference type="InterPro" id="IPR000847">
    <property type="entry name" value="LysR_HTH_N"/>
</dbReference>